<dbReference type="KEGG" id="satk:SA2016_1793"/>
<feature type="active site" description="Charge relay system" evidence="1">
    <location>
        <position position="181"/>
    </location>
</feature>
<accession>A0A126ZZU6</accession>
<dbReference type="InterPro" id="IPR012354">
    <property type="entry name" value="Esterase_lipase"/>
</dbReference>
<dbReference type="AlphaFoldDB" id="A0A126ZZU6"/>
<evidence type="ECO:0000259" key="4">
    <source>
        <dbReference type="Pfam" id="PF12697"/>
    </source>
</evidence>
<feature type="site" description="Important for substrate specificity" evidence="3">
    <location>
        <position position="130"/>
    </location>
</feature>
<evidence type="ECO:0000256" key="1">
    <source>
        <dbReference type="PIRSR" id="PIRSR017388-1"/>
    </source>
</evidence>
<evidence type="ECO:0000256" key="3">
    <source>
        <dbReference type="PIRSR" id="PIRSR017388-3"/>
    </source>
</evidence>
<reference evidence="5 6" key="1">
    <citation type="submission" date="2016-02" db="EMBL/GenBank/DDBJ databases">
        <title>Complete genome of Sinomonas atrocyanea KCTC 3377.</title>
        <authorList>
            <person name="Kim K.M."/>
        </authorList>
    </citation>
    <scope>NUCLEOTIDE SEQUENCE [LARGE SCALE GENOMIC DNA]</scope>
    <source>
        <strain evidence="5 6">KCTC 3377</strain>
    </source>
</reference>
<feature type="binding site" evidence="2">
    <location>
        <position position="14"/>
    </location>
    <ligand>
        <name>substrate</name>
    </ligand>
</feature>
<feature type="binding site" evidence="2">
    <location>
        <position position="83"/>
    </location>
    <ligand>
        <name>substrate</name>
    </ligand>
</feature>
<evidence type="ECO:0000313" key="5">
    <source>
        <dbReference type="EMBL" id="AMM32467.1"/>
    </source>
</evidence>
<dbReference type="PIRSF" id="PIRSF017388">
    <property type="entry name" value="Esterase_lipase"/>
    <property type="match status" value="1"/>
</dbReference>
<protein>
    <submittedName>
        <fullName evidence="5">Esterase/lipase</fullName>
    </submittedName>
</protein>
<dbReference type="InterPro" id="IPR000073">
    <property type="entry name" value="AB_hydrolase_1"/>
</dbReference>
<dbReference type="EMBL" id="CP014518">
    <property type="protein sequence ID" value="AMM32467.1"/>
    <property type="molecule type" value="Genomic_DNA"/>
</dbReference>
<feature type="domain" description="AB hydrolase-1" evidence="4">
    <location>
        <begin position="11"/>
        <end position="221"/>
    </location>
</feature>
<evidence type="ECO:0000256" key="2">
    <source>
        <dbReference type="PIRSR" id="PIRSR017388-2"/>
    </source>
</evidence>
<dbReference type="RefSeq" id="WP_066497404.1">
    <property type="nucleotide sequence ID" value="NZ_BJMO01000010.1"/>
</dbReference>
<organism evidence="5 6">
    <name type="scientific">Sinomonas atrocyanea</name>
    <dbReference type="NCBI Taxonomy" id="37927"/>
    <lineage>
        <taxon>Bacteria</taxon>
        <taxon>Bacillati</taxon>
        <taxon>Actinomycetota</taxon>
        <taxon>Actinomycetes</taxon>
        <taxon>Micrococcales</taxon>
        <taxon>Micrococcaceae</taxon>
        <taxon>Sinomonas</taxon>
    </lineage>
</organism>
<dbReference type="STRING" id="37927.SA2016_1793"/>
<dbReference type="OrthoDB" id="9786110at2"/>
<dbReference type="SUPFAM" id="SSF53474">
    <property type="entry name" value="alpha/beta-Hydrolases"/>
    <property type="match status" value="1"/>
</dbReference>
<dbReference type="PATRIC" id="fig|37927.3.peg.1843"/>
<sequence length="253" mass="26492">MDPSTVGVALSHGFTGGLGGIAPWADALRGAGFRVATPLLPGHGTSIEDLARRSWHEWYDAYEAAYVELAEECTAVVAAGLSMGGALALRLAAHRPVAAVSVVNPGLVIDDPRSHLSGVLRHVMRTVPGIRNDIKLAGQDEGAYESVPVAAAHQLKLLFRDTVASLPRATAPLQVFRSTVDRVVTSERSVGAIAARYGGTDIRIVRLANSYHVATLDHDAETIFRGSVAFIKEAVDAAPSAAACRRIDAGGAA</sequence>
<feature type="active site" description="Nucleophile" evidence="1">
    <location>
        <position position="82"/>
    </location>
</feature>
<dbReference type="Gene3D" id="3.40.50.1820">
    <property type="entry name" value="alpha/beta hydrolase"/>
    <property type="match status" value="1"/>
</dbReference>
<dbReference type="Proteomes" id="UP000070134">
    <property type="component" value="Chromosome"/>
</dbReference>
<name>A0A126ZZU6_9MICC</name>
<dbReference type="Pfam" id="PF12697">
    <property type="entry name" value="Abhydrolase_6"/>
    <property type="match status" value="1"/>
</dbReference>
<feature type="active site" description="Charge relay system" evidence="1">
    <location>
        <position position="212"/>
    </location>
</feature>
<dbReference type="GO" id="GO:0052689">
    <property type="term" value="F:carboxylic ester hydrolase activity"/>
    <property type="evidence" value="ECO:0007669"/>
    <property type="project" value="InterPro"/>
</dbReference>
<evidence type="ECO:0000313" key="6">
    <source>
        <dbReference type="Proteomes" id="UP000070134"/>
    </source>
</evidence>
<gene>
    <name evidence="5" type="ORF">SA2016_1793</name>
</gene>
<keyword evidence="6" id="KW-1185">Reference proteome</keyword>
<proteinExistence type="predicted"/>
<dbReference type="InterPro" id="IPR029058">
    <property type="entry name" value="AB_hydrolase_fold"/>
</dbReference>